<reference evidence="9" key="1">
    <citation type="submission" date="2016-10" db="EMBL/GenBank/DDBJ databases">
        <title>Sequence of Gallionella enrichment culture.</title>
        <authorList>
            <person name="Poehlein A."/>
            <person name="Muehling M."/>
            <person name="Daniel R."/>
        </authorList>
    </citation>
    <scope>NUCLEOTIDE SEQUENCE</scope>
</reference>
<dbReference type="PROSITE" id="PS50110">
    <property type="entry name" value="RESPONSE_REGULATORY"/>
    <property type="match status" value="1"/>
</dbReference>
<dbReference type="Gene3D" id="3.40.50.2300">
    <property type="match status" value="1"/>
</dbReference>
<dbReference type="SUPFAM" id="SSF55874">
    <property type="entry name" value="ATPase domain of HSP90 chaperone/DNA topoisomerase II/histidine kinase"/>
    <property type="match status" value="1"/>
</dbReference>
<dbReference type="Pfam" id="PF02518">
    <property type="entry name" value="HATPase_c"/>
    <property type="match status" value="1"/>
</dbReference>
<keyword evidence="1" id="KW-0597">Phosphoprotein</keyword>
<dbReference type="Gene3D" id="3.30.565.10">
    <property type="entry name" value="Histidine kinase-like ATPase, C-terminal domain"/>
    <property type="match status" value="1"/>
</dbReference>
<dbReference type="SUPFAM" id="SSF52172">
    <property type="entry name" value="CheY-like"/>
    <property type="match status" value="1"/>
</dbReference>
<evidence type="ECO:0000256" key="2">
    <source>
        <dbReference type="ARBA" id="ARBA00022679"/>
    </source>
</evidence>
<sequence length="410" mass="44575">MLLLAEDETERNRFERQFLHMQKMEAIGQLTDGIAHDFNNLLGVLIGNLDLIRERAAADAEVVDLVDAALQAGVRGAELNKRLLAFSRRQALQPETVEVNTAVSDMVRLLRRSLGERVEVRLVCGAGLWPVLVDPVQLETAVMNLCVNARDAMPQGGVITIETGNAAIDALYAAAHEELAPGDYVVLTLSDNGTGMPPEVLERVFDPFFTTKPVGRGTGLGLSMVYGFMKQSGGHINIYSEPGHGTTVRLYLPRALTRTARSAPVPPLAVMPGRADGRLVLVVEDNPEMRRVAAQQFADMGFGVAEAENAERALAAVEAGLRPDLLFADIIMPGTLDGMDLADRLRRDRPGLPVLLTSGFSERMVHDSLWREGGPAPPGEYPVLSKPYRKDDLQRAVRQVMAEAGQRGDA</sequence>
<dbReference type="SMART" id="SM00387">
    <property type="entry name" value="HATPase_c"/>
    <property type="match status" value="1"/>
</dbReference>
<organism evidence="9">
    <name type="scientific">mine drainage metagenome</name>
    <dbReference type="NCBI Taxonomy" id="410659"/>
    <lineage>
        <taxon>unclassified sequences</taxon>
        <taxon>metagenomes</taxon>
        <taxon>ecological metagenomes</taxon>
    </lineage>
</organism>
<dbReference type="PROSITE" id="PS50109">
    <property type="entry name" value="HIS_KIN"/>
    <property type="match status" value="1"/>
</dbReference>
<dbReference type="InterPro" id="IPR036890">
    <property type="entry name" value="HATPase_C_sf"/>
</dbReference>
<evidence type="ECO:0000256" key="1">
    <source>
        <dbReference type="ARBA" id="ARBA00022553"/>
    </source>
</evidence>
<evidence type="ECO:0000256" key="4">
    <source>
        <dbReference type="ARBA" id="ARBA00022777"/>
    </source>
</evidence>
<dbReference type="PRINTS" id="PR00344">
    <property type="entry name" value="BCTRLSENSOR"/>
</dbReference>
<name>A0A1J5S8B1_9ZZZZ</name>
<feature type="domain" description="Response regulatory" evidence="8">
    <location>
        <begin position="279"/>
        <end position="401"/>
    </location>
</feature>
<evidence type="ECO:0000259" key="7">
    <source>
        <dbReference type="PROSITE" id="PS50109"/>
    </source>
</evidence>
<dbReference type="SMART" id="SM00388">
    <property type="entry name" value="HisKA"/>
    <property type="match status" value="1"/>
</dbReference>
<dbReference type="InterPro" id="IPR001789">
    <property type="entry name" value="Sig_transdc_resp-reg_receiver"/>
</dbReference>
<dbReference type="InterPro" id="IPR036097">
    <property type="entry name" value="HisK_dim/P_sf"/>
</dbReference>
<keyword evidence="4" id="KW-0418">Kinase</keyword>
<gene>
    <name evidence="9" type="ORF">GALL_175560</name>
</gene>
<dbReference type="InterPro" id="IPR003594">
    <property type="entry name" value="HATPase_dom"/>
</dbReference>
<feature type="domain" description="Histidine kinase" evidence="7">
    <location>
        <begin position="33"/>
        <end position="256"/>
    </location>
</feature>
<dbReference type="CDD" id="cd16919">
    <property type="entry name" value="HATPase_CckA-like"/>
    <property type="match status" value="1"/>
</dbReference>
<comment type="caution">
    <text evidence="9">The sequence shown here is derived from an EMBL/GenBank/DDBJ whole genome shotgun (WGS) entry which is preliminary data.</text>
</comment>
<keyword evidence="5" id="KW-0067">ATP-binding</keyword>
<dbReference type="Pfam" id="PF00512">
    <property type="entry name" value="HisKA"/>
    <property type="match status" value="1"/>
</dbReference>
<evidence type="ECO:0000256" key="6">
    <source>
        <dbReference type="ARBA" id="ARBA00023012"/>
    </source>
</evidence>
<dbReference type="InterPro" id="IPR004358">
    <property type="entry name" value="Sig_transdc_His_kin-like_C"/>
</dbReference>
<dbReference type="SUPFAM" id="SSF47384">
    <property type="entry name" value="Homodimeric domain of signal transducing histidine kinase"/>
    <property type="match status" value="1"/>
</dbReference>
<dbReference type="InterPro" id="IPR003661">
    <property type="entry name" value="HisK_dim/P_dom"/>
</dbReference>
<dbReference type="GO" id="GO:0005524">
    <property type="term" value="F:ATP binding"/>
    <property type="evidence" value="ECO:0007669"/>
    <property type="project" value="UniProtKB-KW"/>
</dbReference>
<dbReference type="SMART" id="SM00448">
    <property type="entry name" value="REC"/>
    <property type="match status" value="1"/>
</dbReference>
<dbReference type="Gene3D" id="1.10.287.130">
    <property type="match status" value="1"/>
</dbReference>
<proteinExistence type="predicted"/>
<dbReference type="AlphaFoldDB" id="A0A1J5S8B1"/>
<dbReference type="Pfam" id="PF00072">
    <property type="entry name" value="Response_reg"/>
    <property type="match status" value="1"/>
</dbReference>
<accession>A0A1J5S8B1</accession>
<dbReference type="GO" id="GO:0000155">
    <property type="term" value="F:phosphorelay sensor kinase activity"/>
    <property type="evidence" value="ECO:0007669"/>
    <property type="project" value="InterPro"/>
</dbReference>
<dbReference type="InterPro" id="IPR005467">
    <property type="entry name" value="His_kinase_dom"/>
</dbReference>
<evidence type="ECO:0000256" key="5">
    <source>
        <dbReference type="ARBA" id="ARBA00022840"/>
    </source>
</evidence>
<keyword evidence="3" id="KW-0547">Nucleotide-binding</keyword>
<dbReference type="PANTHER" id="PTHR43065:SF46">
    <property type="entry name" value="C4-DICARBOXYLATE TRANSPORT SENSOR PROTEIN DCTB"/>
    <property type="match status" value="1"/>
</dbReference>
<protein>
    <submittedName>
        <fullName evidence="9">Blue-light-activated protein</fullName>
    </submittedName>
</protein>
<dbReference type="InterPro" id="IPR011006">
    <property type="entry name" value="CheY-like_superfamily"/>
</dbReference>
<dbReference type="EMBL" id="MLJW01000096">
    <property type="protein sequence ID" value="OIR00304.1"/>
    <property type="molecule type" value="Genomic_DNA"/>
</dbReference>
<dbReference type="PANTHER" id="PTHR43065">
    <property type="entry name" value="SENSOR HISTIDINE KINASE"/>
    <property type="match status" value="1"/>
</dbReference>
<keyword evidence="2" id="KW-0808">Transferase</keyword>
<evidence type="ECO:0000313" key="9">
    <source>
        <dbReference type="EMBL" id="OIR00304.1"/>
    </source>
</evidence>
<keyword evidence="6" id="KW-0902">Two-component regulatory system</keyword>
<evidence type="ECO:0000259" key="8">
    <source>
        <dbReference type="PROSITE" id="PS50110"/>
    </source>
</evidence>
<evidence type="ECO:0000256" key="3">
    <source>
        <dbReference type="ARBA" id="ARBA00022741"/>
    </source>
</evidence>